<evidence type="ECO:0000256" key="7">
    <source>
        <dbReference type="ARBA" id="ARBA00023277"/>
    </source>
</evidence>
<evidence type="ECO:0000256" key="5">
    <source>
        <dbReference type="ARBA" id="ARBA00022729"/>
    </source>
</evidence>
<evidence type="ECO:0000313" key="10">
    <source>
        <dbReference type="EMBL" id="PWN59270.1"/>
    </source>
</evidence>
<evidence type="ECO:0000256" key="6">
    <source>
        <dbReference type="ARBA" id="ARBA00022801"/>
    </source>
</evidence>
<keyword evidence="8" id="KW-0624">Polysaccharide degradation</keyword>
<keyword evidence="3" id="KW-0964">Secreted</keyword>
<dbReference type="InterPro" id="IPR000801">
    <property type="entry name" value="Esterase-like"/>
</dbReference>
<dbReference type="EMBL" id="PPEG02000008">
    <property type="protein sequence ID" value="PWN59270.1"/>
    <property type="molecule type" value="Genomic_DNA"/>
</dbReference>
<dbReference type="InterPro" id="IPR043595">
    <property type="entry name" value="FaeB/C/D"/>
</dbReference>
<protein>
    <recommendedName>
        <fullName evidence="12">Peptidase S9 prolyl oligopeptidase catalytic domain-containing protein</fullName>
    </recommendedName>
</protein>
<evidence type="ECO:0000256" key="8">
    <source>
        <dbReference type="ARBA" id="ARBA00023326"/>
    </source>
</evidence>
<keyword evidence="5" id="KW-0732">Signal</keyword>
<dbReference type="Pfam" id="PF00756">
    <property type="entry name" value="Esterase"/>
    <property type="match status" value="1"/>
</dbReference>
<dbReference type="PANTHER" id="PTHR38050">
    <property type="match status" value="1"/>
</dbReference>
<dbReference type="AlphaFoldDB" id="A0A316WLE6"/>
<proteinExistence type="inferred from homology"/>
<organism evidence="10 11">
    <name type="scientific">Chryseobacterium viscerum</name>
    <dbReference type="NCBI Taxonomy" id="1037377"/>
    <lineage>
        <taxon>Bacteria</taxon>
        <taxon>Pseudomonadati</taxon>
        <taxon>Bacteroidota</taxon>
        <taxon>Flavobacteriia</taxon>
        <taxon>Flavobacteriales</taxon>
        <taxon>Weeksellaceae</taxon>
        <taxon>Chryseobacterium group</taxon>
        <taxon>Chryseobacterium</taxon>
    </lineage>
</organism>
<dbReference type="Proteomes" id="UP000236413">
    <property type="component" value="Unassembled WGS sequence"/>
</dbReference>
<keyword evidence="7" id="KW-0119">Carbohydrate metabolism</keyword>
<accession>A0A316WLE6</accession>
<evidence type="ECO:0000256" key="3">
    <source>
        <dbReference type="ARBA" id="ARBA00022525"/>
    </source>
</evidence>
<comment type="similarity">
    <text evidence="2">Belongs to the faeC family.</text>
</comment>
<evidence type="ECO:0008006" key="12">
    <source>
        <dbReference type="Google" id="ProtNLM"/>
    </source>
</evidence>
<comment type="subcellular location">
    <subcellularLocation>
        <location evidence="1">Secreted</location>
    </subcellularLocation>
</comment>
<evidence type="ECO:0000256" key="4">
    <source>
        <dbReference type="ARBA" id="ARBA00022651"/>
    </source>
</evidence>
<name>A0A316WLE6_9FLAO</name>
<dbReference type="SUPFAM" id="SSF53474">
    <property type="entry name" value="alpha/beta-Hydrolases"/>
    <property type="match status" value="1"/>
</dbReference>
<dbReference type="PANTHER" id="PTHR38050:SF1">
    <property type="entry name" value="FERULOYL ESTERASE C"/>
    <property type="match status" value="1"/>
</dbReference>
<dbReference type="GO" id="GO:0030600">
    <property type="term" value="F:feruloyl esterase activity"/>
    <property type="evidence" value="ECO:0007669"/>
    <property type="project" value="InterPro"/>
</dbReference>
<evidence type="ECO:0000256" key="2">
    <source>
        <dbReference type="ARBA" id="ARBA00010278"/>
    </source>
</evidence>
<dbReference type="GO" id="GO:0045493">
    <property type="term" value="P:xylan catabolic process"/>
    <property type="evidence" value="ECO:0007669"/>
    <property type="project" value="UniProtKB-KW"/>
</dbReference>
<sequence>MKRNPLFISAFLILKDLINNTIQNSIHMKTTAFLGINLLKISFLFSFLFCYSCSVENQDLVISKDEPKLPSSNFSKNGLGSGQKTYTFSTAAGGKRSYYISVPANYDNTKKYKLVFFFAGTDSTGESMYDWAGLGWNNLGLEKLMENTIFVYPDQKYVWDGDKGWALGNYGEYYAGMHDIQFTKELLDLIKNTYSIDNNRIFATGHSWGGDMTNVTAYFLKGVFRAIAPVASNRPFWFEDNGNFINEPGYLGNTAVWVFFGLNDDHFGSTSPNGIFGKEQADFWILKNNGNPNQFTTKSIGNQGDVTKTYPGTSQVKLTLYQGGQYSGQGSLLGHQPPDYYFKAVTDWFKTF</sequence>
<evidence type="ECO:0000313" key="11">
    <source>
        <dbReference type="Proteomes" id="UP000236413"/>
    </source>
</evidence>
<comment type="caution">
    <text evidence="10">The sequence shown here is derived from an EMBL/GenBank/DDBJ whole genome shotgun (WGS) entry which is preliminary data.</text>
</comment>
<keyword evidence="4" id="KW-0858">Xylan degradation</keyword>
<gene>
    <name evidence="10" type="ORF">C1634_018295</name>
</gene>
<evidence type="ECO:0000256" key="9">
    <source>
        <dbReference type="ARBA" id="ARBA00025250"/>
    </source>
</evidence>
<reference evidence="10 11" key="1">
    <citation type="submission" date="2018-04" db="EMBL/GenBank/DDBJ databases">
        <title>Chryseobacterium oncorhynchi 701B-08T from rainbow trout, and Chryseobacterium viscerum 687B-08T from diseased fish.</title>
        <authorList>
            <person name="Jeong J.-J."/>
            <person name="Lee Y.J."/>
            <person name="Pathiraja D."/>
            <person name="Park B."/>
            <person name="Choi I.-G."/>
            <person name="Kim K.D."/>
        </authorList>
    </citation>
    <scope>NUCLEOTIDE SEQUENCE [LARGE SCALE GENOMIC DNA]</scope>
    <source>
        <strain evidence="10 11">687B-08</strain>
    </source>
</reference>
<dbReference type="Gene3D" id="3.40.50.1820">
    <property type="entry name" value="alpha/beta hydrolase"/>
    <property type="match status" value="1"/>
</dbReference>
<comment type="function">
    <text evidence="9">Involved in degradation of plant cell walls. Hydrolyzes the feruloyl-arabinose ester bond in arabinoxylans, and the feruloyl-galactose ester bond in pectin. Active against paranitrophenyl-acetate, methyl ferulate and wheat arabinoxylan.</text>
</comment>
<dbReference type="GO" id="GO:0005576">
    <property type="term" value="C:extracellular region"/>
    <property type="evidence" value="ECO:0007669"/>
    <property type="project" value="UniProtKB-SubCell"/>
</dbReference>
<keyword evidence="6" id="KW-0378">Hydrolase</keyword>
<evidence type="ECO:0000256" key="1">
    <source>
        <dbReference type="ARBA" id="ARBA00004613"/>
    </source>
</evidence>
<dbReference type="InterPro" id="IPR029058">
    <property type="entry name" value="AB_hydrolase_fold"/>
</dbReference>